<evidence type="ECO:0000256" key="6">
    <source>
        <dbReference type="ARBA" id="ARBA00023136"/>
    </source>
</evidence>
<feature type="transmembrane region" description="Helical" evidence="7">
    <location>
        <begin position="109"/>
        <end position="127"/>
    </location>
</feature>
<keyword evidence="3" id="KW-1003">Cell membrane</keyword>
<feature type="transmembrane region" description="Helical" evidence="7">
    <location>
        <begin position="359"/>
        <end position="380"/>
    </location>
</feature>
<feature type="transmembrane region" description="Helical" evidence="7">
    <location>
        <begin position="77"/>
        <end position="103"/>
    </location>
</feature>
<evidence type="ECO:0000313" key="10">
    <source>
        <dbReference type="Proteomes" id="UP000187499"/>
    </source>
</evidence>
<evidence type="ECO:0000256" key="5">
    <source>
        <dbReference type="ARBA" id="ARBA00022989"/>
    </source>
</evidence>
<feature type="transmembrane region" description="Helical" evidence="7">
    <location>
        <begin position="267"/>
        <end position="292"/>
    </location>
</feature>
<dbReference type="SUPFAM" id="SSF103473">
    <property type="entry name" value="MFS general substrate transporter"/>
    <property type="match status" value="1"/>
</dbReference>
<dbReference type="InterPro" id="IPR020846">
    <property type="entry name" value="MFS_dom"/>
</dbReference>
<keyword evidence="5 7" id="KW-1133">Transmembrane helix</keyword>
<feature type="transmembrane region" description="Helical" evidence="7">
    <location>
        <begin position="333"/>
        <end position="353"/>
    </location>
</feature>
<feature type="transmembrane region" description="Helical" evidence="7">
    <location>
        <begin position="304"/>
        <end position="326"/>
    </location>
</feature>
<evidence type="ECO:0000256" key="7">
    <source>
        <dbReference type="SAM" id="Phobius"/>
    </source>
</evidence>
<feature type="transmembrane region" description="Helical" evidence="7">
    <location>
        <begin position="401"/>
        <end position="420"/>
    </location>
</feature>
<dbReference type="InterPro" id="IPR011701">
    <property type="entry name" value="MFS"/>
</dbReference>
<feature type="transmembrane region" description="Helical" evidence="7">
    <location>
        <begin position="228"/>
        <end position="247"/>
    </location>
</feature>
<dbReference type="RefSeq" id="WP_076613835.1">
    <property type="nucleotide sequence ID" value="NZ_CP019323.1"/>
</dbReference>
<dbReference type="Gene3D" id="1.20.1250.20">
    <property type="entry name" value="MFS general substrate transporter like domains"/>
    <property type="match status" value="1"/>
</dbReference>
<dbReference type="PANTHER" id="PTHR23501">
    <property type="entry name" value="MAJOR FACILITATOR SUPERFAMILY"/>
    <property type="match status" value="1"/>
</dbReference>
<dbReference type="Gene3D" id="1.20.1720.10">
    <property type="entry name" value="Multidrug resistance protein D"/>
    <property type="match status" value="1"/>
</dbReference>
<dbReference type="Pfam" id="PF07690">
    <property type="entry name" value="MFS_1"/>
    <property type="match status" value="1"/>
</dbReference>
<dbReference type="InterPro" id="IPR036259">
    <property type="entry name" value="MFS_trans_sf"/>
</dbReference>
<evidence type="ECO:0000256" key="3">
    <source>
        <dbReference type="ARBA" id="ARBA00022475"/>
    </source>
</evidence>
<feature type="transmembrane region" description="Helical" evidence="7">
    <location>
        <begin position="197"/>
        <end position="216"/>
    </location>
</feature>
<dbReference type="EMBL" id="CP019323">
    <property type="protein sequence ID" value="APX71331.1"/>
    <property type="molecule type" value="Genomic_DNA"/>
</dbReference>
<comment type="subcellular location">
    <subcellularLocation>
        <location evidence="1">Cell membrane</location>
        <topology evidence="1">Multi-pass membrane protein</topology>
    </subcellularLocation>
</comment>
<gene>
    <name evidence="9" type="ORF">BTM29_01635</name>
</gene>
<evidence type="ECO:0000313" key="9">
    <source>
        <dbReference type="EMBL" id="APX71331.1"/>
    </source>
</evidence>
<reference evidence="10" key="1">
    <citation type="submission" date="2016-12" db="EMBL/GenBank/DDBJ databases">
        <authorList>
            <person name="Jung M.Y."/>
            <person name="Lee S.H."/>
        </authorList>
    </citation>
    <scope>NUCLEOTIDE SEQUENCE [LARGE SCALE GENOMIC DNA]</scope>
    <source>
        <strain evidence="10">WiKim39</strain>
    </source>
</reference>
<name>A0A1P8Q0H9_9LACO</name>
<evidence type="ECO:0000256" key="1">
    <source>
        <dbReference type="ARBA" id="ARBA00004651"/>
    </source>
</evidence>
<dbReference type="GO" id="GO:0022857">
    <property type="term" value="F:transmembrane transporter activity"/>
    <property type="evidence" value="ECO:0007669"/>
    <property type="project" value="InterPro"/>
</dbReference>
<accession>A0A1P8Q0H9</accession>
<dbReference type="KEGG" id="lalw:BTM29_01635"/>
<feature type="transmembrane region" description="Helical" evidence="7">
    <location>
        <begin position="139"/>
        <end position="159"/>
    </location>
</feature>
<feature type="domain" description="Major facilitator superfamily (MFS) profile" evidence="8">
    <location>
        <begin position="12"/>
        <end position="456"/>
    </location>
</feature>
<dbReference type="CDD" id="cd17502">
    <property type="entry name" value="MFS_Azr1_MDR_like"/>
    <property type="match status" value="1"/>
</dbReference>
<keyword evidence="6 7" id="KW-0472">Membrane</keyword>
<dbReference type="PRINTS" id="PR01036">
    <property type="entry name" value="TCRTETB"/>
</dbReference>
<feature type="transmembrane region" description="Helical" evidence="7">
    <location>
        <begin position="12"/>
        <end position="34"/>
    </location>
</feature>
<dbReference type="Proteomes" id="UP000187499">
    <property type="component" value="Chromosome"/>
</dbReference>
<organism evidence="9 10">
    <name type="scientific">Companilactobacillus allii</name>
    <dbReference type="NCBI Taxonomy" id="1847728"/>
    <lineage>
        <taxon>Bacteria</taxon>
        <taxon>Bacillati</taxon>
        <taxon>Bacillota</taxon>
        <taxon>Bacilli</taxon>
        <taxon>Lactobacillales</taxon>
        <taxon>Lactobacillaceae</taxon>
        <taxon>Companilactobacillus</taxon>
    </lineage>
</organism>
<proteinExistence type="predicted"/>
<feature type="transmembrane region" description="Helical" evidence="7">
    <location>
        <begin position="165"/>
        <end position="185"/>
    </location>
</feature>
<evidence type="ECO:0000256" key="4">
    <source>
        <dbReference type="ARBA" id="ARBA00022692"/>
    </source>
</evidence>
<dbReference type="GO" id="GO:0005886">
    <property type="term" value="C:plasma membrane"/>
    <property type="evidence" value="ECO:0007669"/>
    <property type="project" value="UniProtKB-SubCell"/>
</dbReference>
<dbReference type="AlphaFoldDB" id="A0A1P8Q0H9"/>
<dbReference type="PANTHER" id="PTHR23501:SF197">
    <property type="entry name" value="COMD"/>
    <property type="match status" value="1"/>
</dbReference>
<feature type="transmembrane region" description="Helical" evidence="7">
    <location>
        <begin position="432"/>
        <end position="451"/>
    </location>
</feature>
<protein>
    <recommendedName>
        <fullName evidence="8">Major facilitator superfamily (MFS) profile domain-containing protein</fullName>
    </recommendedName>
</protein>
<keyword evidence="2" id="KW-0813">Transport</keyword>
<evidence type="ECO:0000259" key="8">
    <source>
        <dbReference type="PROSITE" id="PS50850"/>
    </source>
</evidence>
<keyword evidence="10" id="KW-1185">Reference proteome</keyword>
<dbReference type="OrthoDB" id="2321349at2"/>
<keyword evidence="4 7" id="KW-0812">Transmembrane</keyword>
<feature type="transmembrane region" description="Helical" evidence="7">
    <location>
        <begin position="46"/>
        <end position="65"/>
    </location>
</feature>
<sequence>MQLEKRLNSYWLFLSLGLVLFMATLDQTITTTALNGIVKELGHLNQSVWVITSFLLTSAVMTLIFGKLGDIFGRKRILQLALGLFMIGSLMSGLSTSMLVLILSRGFQGIGAGGLNSLVQAVLADLVPARQRGKYQALFGLVSMVALIAGPVLGGYFVQYLTWRWIFFINLPIGIVAMVILGFKLQLPQTKPMTIKIDYLGGILATGITTLTLLMVTLGGTMFSWESLMMLGMLLGDLILIAVYIVVEQRAKTSALTPLTLFHNGTFNLASLMFALSTAALFMAMIYVPMVAQRVYRVTTSRTGFYIIPTLVALIIGTMIAGIVIERTGKYKILPIIGALLMLVGFYGLSQLVSSWSMMIWQIPIGIGIGIFTQISLLVGQNTVAVQDLGTATGTLNFFKTLGGAFGSAIFGVILTAQLAKPTLSQLQAFQTVFGWGIPLAGLLLVLSLFLKAEPLSDEVLAYEE</sequence>
<dbReference type="FunFam" id="1.20.1720.10:FF:000004">
    <property type="entry name" value="EmrB/QacA family drug resistance transporter"/>
    <property type="match status" value="1"/>
</dbReference>
<dbReference type="PROSITE" id="PS50850">
    <property type="entry name" value="MFS"/>
    <property type="match status" value="1"/>
</dbReference>
<evidence type="ECO:0000256" key="2">
    <source>
        <dbReference type="ARBA" id="ARBA00022448"/>
    </source>
</evidence>